<keyword evidence="2" id="KW-1185">Reference proteome</keyword>
<dbReference type="EMBL" id="CP042469">
    <property type="protein sequence ID" value="QOX65682.1"/>
    <property type="molecule type" value="Genomic_DNA"/>
</dbReference>
<gene>
    <name evidence="1" type="ORF">FRZ06_21180</name>
</gene>
<reference evidence="1" key="1">
    <citation type="submission" date="2019-08" db="EMBL/GenBank/DDBJ databases">
        <title>Genome sequence of Clostridiales bacterium MT110.</title>
        <authorList>
            <person name="Cao J."/>
        </authorList>
    </citation>
    <scope>NUCLEOTIDE SEQUENCE</scope>
    <source>
        <strain evidence="1">MT110</strain>
    </source>
</reference>
<name>A0ACD1AGM2_9FIRM</name>
<proteinExistence type="predicted"/>
<protein>
    <submittedName>
        <fullName evidence="1">Uncharacterized protein</fullName>
    </submittedName>
</protein>
<evidence type="ECO:0000313" key="2">
    <source>
        <dbReference type="Proteomes" id="UP000594014"/>
    </source>
</evidence>
<dbReference type="Proteomes" id="UP000594014">
    <property type="component" value="Chromosome"/>
</dbReference>
<accession>A0ACD1AGM2</accession>
<sequence length="210" mass="23246">MKSITGNLFSNEELQEIRSKFKYVDRDFEGTKSNTAVLCCMAASNISGHIYDIKKYLRELEKSEHNRLLGKAADCWEVGSPSPAHYAAITEVVNYVSDLGSKIANGESSRRRLFELGMKRSADHERVLLNIMLEGTENVAGLRQMKGLTVKMDGQDLNTRDLILGIEFDNMSCDFTAPCSPRSWGGVGVYCNGTGTVETLNGTILGTYEE</sequence>
<organism evidence="1 2">
    <name type="scientific">Anoxybacterium hadale</name>
    <dbReference type="NCBI Taxonomy" id="3408580"/>
    <lineage>
        <taxon>Bacteria</taxon>
        <taxon>Bacillati</taxon>
        <taxon>Bacillota</taxon>
        <taxon>Clostridia</taxon>
        <taxon>Peptostreptococcales</taxon>
        <taxon>Anaerovoracaceae</taxon>
        <taxon>Anoxybacterium</taxon>
    </lineage>
</organism>
<evidence type="ECO:0000313" key="1">
    <source>
        <dbReference type="EMBL" id="QOX65682.1"/>
    </source>
</evidence>